<dbReference type="Pfam" id="PF01428">
    <property type="entry name" value="zf-AN1"/>
    <property type="match status" value="1"/>
</dbReference>
<dbReference type="Proteomes" id="UP001140949">
    <property type="component" value="Unassembled WGS sequence"/>
</dbReference>
<sequence length="163" mass="17422">MAEEQRRWQEGHRLCSNNCGFFGSPATNDLCSNCYRDLRLKDHHNAASSAIVAVNNSLSTTSTSSSVADVVIPSHPQQQPPSSSAAVAPPPPPPAAVVRANRCGECRKKVGLTGFRCRCGTTYCGAHRHPESHACGFDFKSAGKEAIARANPLVKADKLAHKI</sequence>
<dbReference type="InterPro" id="IPR000058">
    <property type="entry name" value="Znf_AN1"/>
</dbReference>
<dbReference type="PANTHER" id="PTHR10634">
    <property type="entry name" value="AN1-TYPE ZINC FINGER PROTEIN"/>
    <property type="match status" value="1"/>
</dbReference>
<feature type="domain" description="A20-type" evidence="8">
    <location>
        <begin position="9"/>
        <end position="43"/>
    </location>
</feature>
<evidence type="ECO:0000256" key="2">
    <source>
        <dbReference type="ARBA" id="ARBA00022723"/>
    </source>
</evidence>
<feature type="domain" description="AN1-type" evidence="9">
    <location>
        <begin position="97"/>
        <end position="143"/>
    </location>
</feature>
<dbReference type="GO" id="GO:0008270">
    <property type="term" value="F:zinc ion binding"/>
    <property type="evidence" value="ECO:0007669"/>
    <property type="project" value="UniProtKB-KW"/>
</dbReference>
<reference evidence="10" key="1">
    <citation type="journal article" date="2023" name="GigaByte">
        <title>Genome assembly of the bearded iris, Iris pallida Lam.</title>
        <authorList>
            <person name="Bruccoleri R.E."/>
            <person name="Oakeley E.J."/>
            <person name="Faust A.M.E."/>
            <person name="Altorfer M."/>
            <person name="Dessus-Babus S."/>
            <person name="Burckhardt D."/>
            <person name="Oertli M."/>
            <person name="Naumann U."/>
            <person name="Petersen F."/>
            <person name="Wong J."/>
        </authorList>
    </citation>
    <scope>NUCLEOTIDE SEQUENCE</scope>
    <source>
        <strain evidence="10">GSM-AAB239-AS_SAM_17_03QT</strain>
    </source>
</reference>
<keyword evidence="5" id="KW-0346">Stress response</keyword>
<protein>
    <submittedName>
        <fullName evidence="10">Zinc finger A20 and AN1 domain-containing stress-associated protein 5</fullName>
    </submittedName>
</protein>
<dbReference type="Pfam" id="PF01754">
    <property type="entry name" value="zf-A20"/>
    <property type="match status" value="1"/>
</dbReference>
<dbReference type="SUPFAM" id="SSF118310">
    <property type="entry name" value="AN1-like Zinc finger"/>
    <property type="match status" value="1"/>
</dbReference>
<dbReference type="SMART" id="SM00154">
    <property type="entry name" value="ZnF_AN1"/>
    <property type="match status" value="1"/>
</dbReference>
<organism evidence="10 11">
    <name type="scientific">Iris pallida</name>
    <name type="common">Sweet iris</name>
    <dbReference type="NCBI Taxonomy" id="29817"/>
    <lineage>
        <taxon>Eukaryota</taxon>
        <taxon>Viridiplantae</taxon>
        <taxon>Streptophyta</taxon>
        <taxon>Embryophyta</taxon>
        <taxon>Tracheophyta</taxon>
        <taxon>Spermatophyta</taxon>
        <taxon>Magnoliopsida</taxon>
        <taxon>Liliopsida</taxon>
        <taxon>Asparagales</taxon>
        <taxon>Iridaceae</taxon>
        <taxon>Iridoideae</taxon>
        <taxon>Irideae</taxon>
        <taxon>Iris</taxon>
    </lineage>
</organism>
<dbReference type="InterPro" id="IPR035896">
    <property type="entry name" value="AN1-like_Znf"/>
</dbReference>
<dbReference type="EMBL" id="JANAVB010027997">
    <property type="protein sequence ID" value="KAJ6817264.1"/>
    <property type="molecule type" value="Genomic_DNA"/>
</dbReference>
<dbReference type="InterPro" id="IPR050652">
    <property type="entry name" value="AN1_A20_ZnFinger"/>
</dbReference>
<dbReference type="PROSITE" id="PS51039">
    <property type="entry name" value="ZF_AN1"/>
    <property type="match status" value="1"/>
</dbReference>
<evidence type="ECO:0000256" key="7">
    <source>
        <dbReference type="SAM" id="MobiDB-lite"/>
    </source>
</evidence>
<dbReference type="Gene3D" id="4.10.1110.10">
    <property type="entry name" value="AN1-like Zinc finger"/>
    <property type="match status" value="1"/>
</dbReference>
<dbReference type="GO" id="GO:0003677">
    <property type="term" value="F:DNA binding"/>
    <property type="evidence" value="ECO:0007669"/>
    <property type="project" value="InterPro"/>
</dbReference>
<dbReference type="PROSITE" id="PS51036">
    <property type="entry name" value="ZF_A20"/>
    <property type="match status" value="1"/>
</dbReference>
<keyword evidence="3 6" id="KW-0863">Zinc-finger</keyword>
<feature type="compositionally biased region" description="Low complexity" evidence="7">
    <location>
        <begin position="76"/>
        <end position="87"/>
    </location>
</feature>
<feature type="region of interest" description="Disordered" evidence="7">
    <location>
        <begin position="65"/>
        <end position="94"/>
    </location>
</feature>
<keyword evidence="4" id="KW-0862">Zinc</keyword>
<evidence type="ECO:0000313" key="10">
    <source>
        <dbReference type="EMBL" id="KAJ6817264.1"/>
    </source>
</evidence>
<evidence type="ECO:0000259" key="8">
    <source>
        <dbReference type="PROSITE" id="PS51036"/>
    </source>
</evidence>
<evidence type="ECO:0000313" key="11">
    <source>
        <dbReference type="Proteomes" id="UP001140949"/>
    </source>
</evidence>
<dbReference type="PANTHER" id="PTHR10634:SF67">
    <property type="entry name" value="AN1-TYPE ZINC FINGER PROTEIN 3"/>
    <property type="match status" value="1"/>
</dbReference>
<evidence type="ECO:0000256" key="3">
    <source>
        <dbReference type="ARBA" id="ARBA00022771"/>
    </source>
</evidence>
<proteinExistence type="predicted"/>
<dbReference type="InterPro" id="IPR002653">
    <property type="entry name" value="Znf_A20"/>
</dbReference>
<evidence type="ECO:0000259" key="9">
    <source>
        <dbReference type="PROSITE" id="PS51039"/>
    </source>
</evidence>
<evidence type="ECO:0000256" key="4">
    <source>
        <dbReference type="ARBA" id="ARBA00022833"/>
    </source>
</evidence>
<evidence type="ECO:0000256" key="1">
    <source>
        <dbReference type="ARBA" id="ARBA00003732"/>
    </source>
</evidence>
<keyword evidence="2" id="KW-0479">Metal-binding</keyword>
<evidence type="ECO:0000256" key="5">
    <source>
        <dbReference type="ARBA" id="ARBA00023016"/>
    </source>
</evidence>
<accession>A0AAX6FLI5</accession>
<dbReference type="FunFam" id="4.10.1110.10:FF:000001">
    <property type="entry name" value="Zinc finger AN1-type containing 6"/>
    <property type="match status" value="1"/>
</dbReference>
<comment type="function">
    <text evidence="1">May be involved in environmental stress response.</text>
</comment>
<dbReference type="SUPFAM" id="SSF57716">
    <property type="entry name" value="Glucocorticoid receptor-like (DNA-binding domain)"/>
    <property type="match status" value="1"/>
</dbReference>
<comment type="caution">
    <text evidence="10">The sequence shown here is derived from an EMBL/GenBank/DDBJ whole genome shotgun (WGS) entry which is preliminary data.</text>
</comment>
<dbReference type="Gene3D" id="1.20.5.4770">
    <property type="match status" value="1"/>
</dbReference>
<name>A0AAX6FLI5_IRIPA</name>
<reference evidence="10" key="2">
    <citation type="submission" date="2023-04" db="EMBL/GenBank/DDBJ databases">
        <authorList>
            <person name="Bruccoleri R.E."/>
            <person name="Oakeley E.J."/>
            <person name="Faust A.-M."/>
            <person name="Dessus-Babus S."/>
            <person name="Altorfer M."/>
            <person name="Burckhardt D."/>
            <person name="Oertli M."/>
            <person name="Naumann U."/>
            <person name="Petersen F."/>
            <person name="Wong J."/>
        </authorList>
    </citation>
    <scope>NUCLEOTIDE SEQUENCE</scope>
    <source>
        <strain evidence="10">GSM-AAB239-AS_SAM_17_03QT</strain>
        <tissue evidence="10">Leaf</tissue>
    </source>
</reference>
<keyword evidence="11" id="KW-1185">Reference proteome</keyword>
<gene>
    <name evidence="10" type="ORF">M6B38_411970</name>
</gene>
<evidence type="ECO:0000256" key="6">
    <source>
        <dbReference type="PROSITE-ProRule" id="PRU00449"/>
    </source>
</evidence>
<dbReference type="SMART" id="SM00259">
    <property type="entry name" value="ZnF_A20"/>
    <property type="match status" value="1"/>
</dbReference>
<dbReference type="AlphaFoldDB" id="A0AAX6FLI5"/>